<reference evidence="1 2" key="1">
    <citation type="submission" date="2014-05" db="EMBL/GenBank/DDBJ databases">
        <title>Draft genome sequence of Amycolatopsis rifamycinica DSM 46095.</title>
        <authorList>
            <person name="Lal R."/>
            <person name="Saxena A."/>
            <person name="Kumari R."/>
            <person name="Mukherjee U."/>
            <person name="Singh P."/>
            <person name="Sangwan N."/>
            <person name="Mahato N.K."/>
        </authorList>
    </citation>
    <scope>NUCLEOTIDE SEQUENCE [LARGE SCALE GENOMIC DNA]</scope>
    <source>
        <strain evidence="1 2">DSM 46095</strain>
    </source>
</reference>
<evidence type="ECO:0000313" key="2">
    <source>
        <dbReference type="Proteomes" id="UP000027345"/>
    </source>
</evidence>
<proteinExistence type="predicted"/>
<protein>
    <submittedName>
        <fullName evidence="1">Uncharacterized protein</fullName>
    </submittedName>
</protein>
<evidence type="ECO:0000313" key="1">
    <source>
        <dbReference type="EMBL" id="KDN23926.1"/>
    </source>
</evidence>
<dbReference type="EMBL" id="JMQI01000003">
    <property type="protein sequence ID" value="KDN23926.1"/>
    <property type="molecule type" value="Genomic_DNA"/>
</dbReference>
<comment type="caution">
    <text evidence="1">The sequence shown here is derived from an EMBL/GenBank/DDBJ whole genome shotgun (WGS) entry which is preliminary data.</text>
</comment>
<organism evidence="1 2">
    <name type="scientific">Amycolatopsis rifamycinica</name>
    <dbReference type="NCBI Taxonomy" id="287986"/>
    <lineage>
        <taxon>Bacteria</taxon>
        <taxon>Bacillati</taxon>
        <taxon>Actinomycetota</taxon>
        <taxon>Actinomycetes</taxon>
        <taxon>Pseudonocardiales</taxon>
        <taxon>Pseudonocardiaceae</taxon>
        <taxon>Amycolatopsis</taxon>
    </lineage>
</organism>
<dbReference type="AlphaFoldDB" id="A0A066U8Y2"/>
<sequence>MTVRLGFLAALAAFDPDTAAHSAKNAHAASGLPINHHAGSYSERSPMVGTLTPRAIERLAIRRYTDQTGQSWAKAPAATRRAWLAEAEPVIRTEHGIALDAVWQGGGWQAPGQVDLFDVPEVA</sequence>
<dbReference type="Proteomes" id="UP000027345">
    <property type="component" value="Unassembled WGS sequence"/>
</dbReference>
<keyword evidence="2" id="KW-1185">Reference proteome</keyword>
<name>A0A066U8Y2_9PSEU</name>
<dbReference type="STRING" id="287986.DV20_02380"/>
<gene>
    <name evidence="1" type="ORF">DV20_02380</name>
</gene>
<accession>A0A066U8Y2</accession>